<name>A0A5A9G8Z1_AZOLI</name>
<dbReference type="InterPro" id="IPR036188">
    <property type="entry name" value="FAD/NAD-bd_sf"/>
</dbReference>
<dbReference type="GO" id="GO:0071949">
    <property type="term" value="F:FAD binding"/>
    <property type="evidence" value="ECO:0007669"/>
    <property type="project" value="InterPro"/>
</dbReference>
<dbReference type="InterPro" id="IPR002938">
    <property type="entry name" value="FAD-bd"/>
</dbReference>
<sequence length="529" mass="57996">MSGGHTSAVYDVAIVGFGPSGAVAANLLGQYGLTVFVCDRQREVYDKPRAIALDHEIMRVFQQIGVADAVSAWAAPFTPSEYYGVDGDLIKRFTMVDPPYPLAHPPSLVFTQPPVEAILREAARGRKTVEVALGCELIDLHQNIDRQEEPVALDLTGDDGTVHRVRARYVIACDGASSTARRLVGIELEDLIFDEPWLVVDVLVNERGLAKLPSVSIQYCEPQRPCTYVIGPKNHRRWEISLLPGEDPREMATEAATWGLLSRWLTPEDGQLWRQASYRFHALVAQDWRRGRVFVAGDAAHQQPPFLGQGMCQGVRDVANLAWKLRAVLAGQADDRLLDSYGTERGHHVRRLTGRLKEIGALICERDVAKARERDARLIAASGGAIRSEPRQNIQPALESGLISPDAHPANGTLFPQPWIVGGPEPVRMDELCGSGWRIVFDALALPSPKLPAAVMERLAPRFVGIVADRDAGPPQDALQEADGVVAGWFRRHGCVAAILRPDHYVYGVAATADDLLRQVNGFPARIDG</sequence>
<dbReference type="PANTHER" id="PTHR43476">
    <property type="entry name" value="3-(3-HYDROXY-PHENYL)PROPIONATE/3-HYDROXYCINNAMIC ACID HYDROXYLASE"/>
    <property type="match status" value="1"/>
</dbReference>
<evidence type="ECO:0000313" key="3">
    <source>
        <dbReference type="EMBL" id="KAA0590255.1"/>
    </source>
</evidence>
<dbReference type="GO" id="GO:0019622">
    <property type="term" value="P:3-(3-hydroxy)phenylpropionate catabolic process"/>
    <property type="evidence" value="ECO:0007669"/>
    <property type="project" value="TreeGrafter"/>
</dbReference>
<dbReference type="InterPro" id="IPR050631">
    <property type="entry name" value="PheA/TfdB_FAD_monoxygenase"/>
</dbReference>
<proteinExistence type="predicted"/>
<dbReference type="PRINTS" id="PR00420">
    <property type="entry name" value="RNGMNOXGNASE"/>
</dbReference>
<dbReference type="Proteomes" id="UP000324927">
    <property type="component" value="Unassembled WGS sequence"/>
</dbReference>
<protein>
    <submittedName>
        <fullName evidence="3">Bifunctional 3-(3-hydroxy-phenyl)propionate/3-hydroxycinnamic acid hydroxylase</fullName>
    </submittedName>
</protein>
<dbReference type="Pfam" id="PF01494">
    <property type="entry name" value="FAD_binding_3"/>
    <property type="match status" value="1"/>
</dbReference>
<comment type="caution">
    <text evidence="3">The sequence shown here is derived from an EMBL/GenBank/DDBJ whole genome shotgun (WGS) entry which is preliminary data.</text>
</comment>
<organism evidence="3 4">
    <name type="scientific">Azospirillum lipoferum</name>
    <dbReference type="NCBI Taxonomy" id="193"/>
    <lineage>
        <taxon>Bacteria</taxon>
        <taxon>Pseudomonadati</taxon>
        <taxon>Pseudomonadota</taxon>
        <taxon>Alphaproteobacteria</taxon>
        <taxon>Rhodospirillales</taxon>
        <taxon>Azospirillaceae</taxon>
        <taxon>Azospirillum</taxon>
    </lineage>
</organism>
<evidence type="ECO:0000256" key="1">
    <source>
        <dbReference type="ARBA" id="ARBA00023002"/>
    </source>
</evidence>
<reference evidence="3 4" key="1">
    <citation type="submission" date="2019-08" db="EMBL/GenBank/DDBJ databases">
        <authorList>
            <person name="Grouzdev D."/>
            <person name="Tikhonova E."/>
            <person name="Kravchenko I."/>
        </authorList>
    </citation>
    <scope>NUCLEOTIDE SEQUENCE [LARGE SCALE GENOMIC DNA]</scope>
    <source>
        <strain evidence="3 4">59b</strain>
    </source>
</reference>
<keyword evidence="1" id="KW-0560">Oxidoreductase</keyword>
<dbReference type="SUPFAM" id="SSF51905">
    <property type="entry name" value="FAD/NAD(P)-binding domain"/>
    <property type="match status" value="1"/>
</dbReference>
<dbReference type="Gene3D" id="3.50.50.60">
    <property type="entry name" value="FAD/NAD(P)-binding domain"/>
    <property type="match status" value="1"/>
</dbReference>
<dbReference type="EMBL" id="VTTN01000023">
    <property type="protein sequence ID" value="KAA0590255.1"/>
    <property type="molecule type" value="Genomic_DNA"/>
</dbReference>
<dbReference type="OrthoDB" id="9791689at2"/>
<evidence type="ECO:0000259" key="2">
    <source>
        <dbReference type="Pfam" id="PF01494"/>
    </source>
</evidence>
<evidence type="ECO:0000313" key="4">
    <source>
        <dbReference type="Proteomes" id="UP000324927"/>
    </source>
</evidence>
<keyword evidence="4" id="KW-1185">Reference proteome</keyword>
<dbReference type="PANTHER" id="PTHR43476:SF3">
    <property type="entry name" value="FAD-BINDING MONOOXYGENASE"/>
    <property type="match status" value="1"/>
</dbReference>
<gene>
    <name evidence="3" type="ORF">FZ942_31720</name>
</gene>
<dbReference type="AlphaFoldDB" id="A0A5A9G8Z1"/>
<dbReference type="NCBIfam" id="NF004829">
    <property type="entry name" value="PRK06183.1-3"/>
    <property type="match status" value="1"/>
</dbReference>
<dbReference type="Gene3D" id="3.30.9.10">
    <property type="entry name" value="D-Amino Acid Oxidase, subunit A, domain 2"/>
    <property type="match status" value="1"/>
</dbReference>
<accession>A0A5A9G8Z1</accession>
<feature type="domain" description="FAD-binding" evidence="2">
    <location>
        <begin position="10"/>
        <end position="353"/>
    </location>
</feature>
<dbReference type="GO" id="GO:0008688">
    <property type="term" value="F:3-(3-hydroxyphenyl)propionate hydroxylase activity"/>
    <property type="evidence" value="ECO:0007669"/>
    <property type="project" value="TreeGrafter"/>
</dbReference>
<dbReference type="RefSeq" id="WP_149235039.1">
    <property type="nucleotide sequence ID" value="NZ_JALJXJ010000023.1"/>
</dbReference>